<evidence type="ECO:0000256" key="2">
    <source>
        <dbReference type="ARBA" id="ARBA00022692"/>
    </source>
</evidence>
<keyword evidence="7" id="KW-1185">Reference proteome</keyword>
<feature type="transmembrane region" description="Helical" evidence="5">
    <location>
        <begin position="37"/>
        <end position="60"/>
    </location>
</feature>
<organism evidence="6 7">
    <name type="scientific">Salinicoccus sediminis</name>
    <dbReference type="NCBI Taxonomy" id="1432562"/>
    <lineage>
        <taxon>Bacteria</taxon>
        <taxon>Bacillati</taxon>
        <taxon>Bacillota</taxon>
        <taxon>Bacilli</taxon>
        <taxon>Bacillales</taxon>
        <taxon>Staphylococcaceae</taxon>
        <taxon>Salinicoccus</taxon>
    </lineage>
</organism>
<evidence type="ECO:0000313" key="6">
    <source>
        <dbReference type="EMBL" id="KKK34207.1"/>
    </source>
</evidence>
<evidence type="ECO:0000313" key="7">
    <source>
        <dbReference type="Proteomes" id="UP000034287"/>
    </source>
</evidence>
<evidence type="ECO:0000256" key="1">
    <source>
        <dbReference type="ARBA" id="ARBA00022475"/>
    </source>
</evidence>
<evidence type="ECO:0000256" key="3">
    <source>
        <dbReference type="ARBA" id="ARBA00022989"/>
    </source>
</evidence>
<evidence type="ECO:0000256" key="4">
    <source>
        <dbReference type="ARBA" id="ARBA00023136"/>
    </source>
</evidence>
<keyword evidence="2 5" id="KW-0812">Transmembrane</keyword>
<keyword evidence="3 5" id="KW-1133">Transmembrane helix</keyword>
<dbReference type="EMBL" id="LAYZ01000023">
    <property type="protein sequence ID" value="KKK34207.1"/>
    <property type="molecule type" value="Genomic_DNA"/>
</dbReference>
<keyword evidence="4 5" id="KW-0472">Membrane</keyword>
<accession>A0A0M2SMW0</accession>
<feature type="transmembrane region" description="Helical" evidence="5">
    <location>
        <begin position="12"/>
        <end position="31"/>
    </location>
</feature>
<dbReference type="STRING" id="1432562.WN59_07975"/>
<evidence type="ECO:0000256" key="5">
    <source>
        <dbReference type="SAM" id="Phobius"/>
    </source>
</evidence>
<dbReference type="PATRIC" id="fig|1432562.3.peg.1564"/>
<dbReference type="AlphaFoldDB" id="A0A0M2SMW0"/>
<gene>
    <name evidence="6" type="ORF">WN59_07975</name>
</gene>
<dbReference type="RefSeq" id="WP_046515426.1">
    <property type="nucleotide sequence ID" value="NZ_LAYZ01000023.1"/>
</dbReference>
<dbReference type="NCBIfam" id="NF002796">
    <property type="entry name" value="PRK02935.1"/>
    <property type="match status" value="1"/>
</dbReference>
<keyword evidence="1" id="KW-1003">Cell membrane</keyword>
<comment type="caution">
    <text evidence="6">The sequence shown here is derived from an EMBL/GenBank/DDBJ whole genome shotgun (WGS) entry which is preliminary data.</text>
</comment>
<proteinExistence type="predicted"/>
<dbReference type="OrthoDB" id="1653848at2"/>
<dbReference type="InterPro" id="IPR020912">
    <property type="entry name" value="UPF0295"/>
</dbReference>
<dbReference type="Proteomes" id="UP000034287">
    <property type="component" value="Unassembled WGS sequence"/>
</dbReference>
<reference evidence="6 7" key="1">
    <citation type="submission" date="2015-04" db="EMBL/GenBank/DDBJ databases">
        <title>Taxonomic description and genome sequence of Salinicoccus sediminis sp. nov., a novel hyper halotolerant bacterium isolated from marine sediment.</title>
        <authorList>
            <person name="Mathan Kumar R."/>
            <person name="Kaur G."/>
            <person name="Kumar N."/>
            <person name="Kumar A."/>
            <person name="Singh N.K."/>
            <person name="Kaur N."/>
            <person name="Mayilraj S."/>
        </authorList>
    </citation>
    <scope>NUCLEOTIDE SEQUENCE [LARGE SCALE GENOMIC DNA]</scope>
    <source>
        <strain evidence="6 7">SV-16</strain>
    </source>
</reference>
<sequence>MKKKGNKIQRIRGYALALVFIGMGIMYLGVFFRESPIIFSIFLIVGLLPIMLSFIIYFWVGMISTRTVTVQCPNCEKHTKILGHVDFCQHCKEPLTIDKELEGQDFSLDYNVEHRRNQAIDEINKETGQTDRPQDK</sequence>
<dbReference type="Pfam" id="PF11023">
    <property type="entry name" value="DUF2614"/>
    <property type="match status" value="1"/>
</dbReference>
<name>A0A0M2SMW0_9STAP</name>
<protein>
    <submittedName>
        <fullName evidence="6">Uncharacterized protein</fullName>
    </submittedName>
</protein>